<dbReference type="GO" id="GO:0009448">
    <property type="term" value="P:gamma-aminobutyric acid metabolic process"/>
    <property type="evidence" value="ECO:0007669"/>
    <property type="project" value="InterPro"/>
</dbReference>
<dbReference type="Gene3D" id="3.40.640.10">
    <property type="entry name" value="Type I PLP-dependent aspartate aminotransferase-like (Major domain)"/>
    <property type="match status" value="1"/>
</dbReference>
<dbReference type="GO" id="GO:0030170">
    <property type="term" value="F:pyridoxal phosphate binding"/>
    <property type="evidence" value="ECO:0007669"/>
    <property type="project" value="InterPro"/>
</dbReference>
<comment type="similarity">
    <text evidence="2 6">Belongs to the class-III pyridoxal-phosphate-dependent aminotransferase family.</text>
</comment>
<keyword evidence="4 7" id="KW-0808">Transferase</keyword>
<comment type="caution">
    <text evidence="7">The sequence shown here is derived from an EMBL/GenBank/DDBJ whole genome shotgun (WGS) entry which is preliminary data.</text>
</comment>
<accession>A0A7X0B442</accession>
<dbReference type="Pfam" id="PF00202">
    <property type="entry name" value="Aminotran_3"/>
    <property type="match status" value="1"/>
</dbReference>
<dbReference type="InterPro" id="IPR015422">
    <property type="entry name" value="PyrdxlP-dep_Trfase_small"/>
</dbReference>
<dbReference type="Gene3D" id="3.90.1150.10">
    <property type="entry name" value="Aspartate Aminotransferase, domain 1"/>
    <property type="match status" value="1"/>
</dbReference>
<dbReference type="RefSeq" id="WP_184807889.1">
    <property type="nucleotide sequence ID" value="NZ_JACIIZ010000033.1"/>
</dbReference>
<evidence type="ECO:0000256" key="6">
    <source>
        <dbReference type="RuleBase" id="RU003560"/>
    </source>
</evidence>
<dbReference type="GO" id="GO:0047298">
    <property type="term" value="F:(S)-3-amino-2-methylpropionate transaminase activity"/>
    <property type="evidence" value="ECO:0007669"/>
    <property type="project" value="UniProtKB-EC"/>
</dbReference>
<dbReference type="PIRSF" id="PIRSF000521">
    <property type="entry name" value="Transaminase_4ab_Lys_Orn"/>
    <property type="match status" value="1"/>
</dbReference>
<comment type="cofactor">
    <cofactor evidence="1">
        <name>pyridoxal 5'-phosphate</name>
        <dbReference type="ChEBI" id="CHEBI:597326"/>
    </cofactor>
</comment>
<sequence>MSSPNPSNADLLARRTAAVPRGVAHATAIYADRADNALLWDVDGRRYIDFAGGIAVLNTGHRHPRVMAAAAAQMERFTHSAFQVAAYEPYVALAERLNALAPFSGPAKTVFFTTGAEAVENAVKIARVATGRSGVIAFTGAFHGRTLLTSALTGKVNPYKKDAGPMPPEVWHLPFPIPHHGTTVADALKALDYLFRADVGPERIAAFILEPVQGEGGFNPAPPELLRELRRLCDAHGILLIADEVQAGFGRTGRMFGIEHTGVEPDLVTIAKSLAGGFPLSGVIGRAAIMDTVAPGGMGGTYGGNPVACAAALAVLDVIQDDGLLARADALGGRIKARLETLRNRNDILPIGAIRGPGAMVAFEIFKERGGVDPDPDATRQVTARALELGLILLSCGVHGNVIRILAPLTIPDAQLDAGLNILAQALAVTR</sequence>
<evidence type="ECO:0000256" key="4">
    <source>
        <dbReference type="ARBA" id="ARBA00022679"/>
    </source>
</evidence>
<dbReference type="GO" id="GO:0034386">
    <property type="term" value="F:4-aminobutyrate:2-oxoglutarate transaminase activity"/>
    <property type="evidence" value="ECO:0007669"/>
    <property type="project" value="UniProtKB-EC"/>
</dbReference>
<proteinExistence type="inferred from homology"/>
<dbReference type="AlphaFoldDB" id="A0A7X0B442"/>
<dbReference type="FunFam" id="3.40.640.10:FF:000013">
    <property type="entry name" value="4-aminobutyrate aminotransferase"/>
    <property type="match status" value="1"/>
</dbReference>
<dbReference type="InterPro" id="IPR015424">
    <property type="entry name" value="PyrdxlP-dep_Trfase"/>
</dbReference>
<organism evidence="7 8">
    <name type="scientific">Nitrospirillum iridis</name>
    <dbReference type="NCBI Taxonomy" id="765888"/>
    <lineage>
        <taxon>Bacteria</taxon>
        <taxon>Pseudomonadati</taxon>
        <taxon>Pseudomonadota</taxon>
        <taxon>Alphaproteobacteria</taxon>
        <taxon>Rhodospirillales</taxon>
        <taxon>Azospirillaceae</taxon>
        <taxon>Nitrospirillum</taxon>
    </lineage>
</organism>
<reference evidence="7 8" key="1">
    <citation type="submission" date="2020-08" db="EMBL/GenBank/DDBJ databases">
        <title>Genomic Encyclopedia of Type Strains, Phase IV (KMG-IV): sequencing the most valuable type-strain genomes for metagenomic binning, comparative biology and taxonomic classification.</title>
        <authorList>
            <person name="Goeker M."/>
        </authorList>
    </citation>
    <scope>NUCLEOTIDE SEQUENCE [LARGE SCALE GENOMIC DNA]</scope>
    <source>
        <strain evidence="7 8">DSM 22198</strain>
    </source>
</reference>
<dbReference type="PANTHER" id="PTHR11986">
    <property type="entry name" value="AMINOTRANSFERASE CLASS III"/>
    <property type="match status" value="1"/>
</dbReference>
<dbReference type="InterPro" id="IPR050103">
    <property type="entry name" value="Class-III_PLP-dep_AT"/>
</dbReference>
<evidence type="ECO:0000256" key="1">
    <source>
        <dbReference type="ARBA" id="ARBA00001933"/>
    </source>
</evidence>
<gene>
    <name evidence="7" type="ORF">FHS74_005977</name>
</gene>
<keyword evidence="3 7" id="KW-0032">Aminotransferase</keyword>
<dbReference type="EC" id="2.6.1.22" evidence="7"/>
<evidence type="ECO:0000256" key="2">
    <source>
        <dbReference type="ARBA" id="ARBA00008954"/>
    </source>
</evidence>
<dbReference type="EMBL" id="JACIIZ010000033">
    <property type="protein sequence ID" value="MBB6255378.1"/>
    <property type="molecule type" value="Genomic_DNA"/>
</dbReference>
<dbReference type="InterPro" id="IPR015421">
    <property type="entry name" value="PyrdxlP-dep_Trfase_major"/>
</dbReference>
<dbReference type="CDD" id="cd00610">
    <property type="entry name" value="OAT_like"/>
    <property type="match status" value="1"/>
</dbReference>
<dbReference type="InterPro" id="IPR004632">
    <property type="entry name" value="4NH2But_aminotransferase_bac"/>
</dbReference>
<dbReference type="InterPro" id="IPR005814">
    <property type="entry name" value="Aminotrans_3"/>
</dbReference>
<dbReference type="PROSITE" id="PS00600">
    <property type="entry name" value="AA_TRANSFER_CLASS_3"/>
    <property type="match status" value="1"/>
</dbReference>
<evidence type="ECO:0000313" key="8">
    <source>
        <dbReference type="Proteomes" id="UP000539175"/>
    </source>
</evidence>
<protein>
    <submittedName>
        <fullName evidence="7">4-aminobutyrate aminotransferase/(S)-3-amino-2-methylpropionate transaminase</fullName>
        <ecNumber evidence="7">2.6.1.19</ecNumber>
        <ecNumber evidence="7">2.6.1.22</ecNumber>
    </submittedName>
</protein>
<dbReference type="EC" id="2.6.1.19" evidence="7"/>
<keyword evidence="5 6" id="KW-0663">Pyridoxal phosphate</keyword>
<dbReference type="PANTHER" id="PTHR11986:SF58">
    <property type="entry name" value="LEUCINE_METHIONINE RACEMASE"/>
    <property type="match status" value="1"/>
</dbReference>
<dbReference type="GO" id="GO:0042802">
    <property type="term" value="F:identical protein binding"/>
    <property type="evidence" value="ECO:0007669"/>
    <property type="project" value="TreeGrafter"/>
</dbReference>
<dbReference type="InterPro" id="IPR049704">
    <property type="entry name" value="Aminotrans_3_PPA_site"/>
</dbReference>
<evidence type="ECO:0000256" key="5">
    <source>
        <dbReference type="ARBA" id="ARBA00022898"/>
    </source>
</evidence>
<dbReference type="SUPFAM" id="SSF53383">
    <property type="entry name" value="PLP-dependent transferases"/>
    <property type="match status" value="1"/>
</dbReference>
<evidence type="ECO:0000313" key="7">
    <source>
        <dbReference type="EMBL" id="MBB6255378.1"/>
    </source>
</evidence>
<dbReference type="NCBIfam" id="TIGR00700">
    <property type="entry name" value="GABAtrnsam"/>
    <property type="match status" value="1"/>
</dbReference>
<name>A0A7X0B442_9PROT</name>
<keyword evidence="8" id="KW-1185">Reference proteome</keyword>
<evidence type="ECO:0000256" key="3">
    <source>
        <dbReference type="ARBA" id="ARBA00022576"/>
    </source>
</evidence>
<dbReference type="Proteomes" id="UP000539175">
    <property type="component" value="Unassembled WGS sequence"/>
</dbReference>